<feature type="domain" description="Pesticidal crystal protein Cry1Aa" evidence="4">
    <location>
        <begin position="1075"/>
        <end position="1135"/>
    </location>
</feature>
<dbReference type="KEGG" id="bmur:ABE28_004620"/>
<keyword evidence="3" id="KW-0732">Signal</keyword>
<dbReference type="Pfam" id="PF20585">
    <property type="entry name" value="Pectate_lyase_5"/>
    <property type="match status" value="1"/>
</dbReference>
<evidence type="ECO:0008006" key="8">
    <source>
        <dbReference type="Google" id="ProtNLM"/>
    </source>
</evidence>
<dbReference type="InterPro" id="IPR054544">
    <property type="entry name" value="Pest_crys_Cry1Aa_dom-IV"/>
</dbReference>
<feature type="domain" description="Pesticidal crystal protein Cry1Aa" evidence="4">
    <location>
        <begin position="939"/>
        <end position="999"/>
    </location>
</feature>
<feature type="coiled-coil region" evidence="1">
    <location>
        <begin position="987"/>
        <end position="1021"/>
    </location>
</feature>
<keyword evidence="1" id="KW-0175">Coiled coil</keyword>
<evidence type="ECO:0000256" key="2">
    <source>
        <dbReference type="SAM" id="MobiDB-lite"/>
    </source>
</evidence>
<feature type="domain" description="Pesticidal crystal protein Cry1Aa" evidence="4">
    <location>
        <begin position="667"/>
        <end position="728"/>
    </location>
</feature>
<feature type="coiled-coil region" evidence="1">
    <location>
        <begin position="1052"/>
        <end position="1089"/>
    </location>
</feature>
<feature type="region of interest" description="Disordered" evidence="2">
    <location>
        <begin position="31"/>
        <end position="70"/>
    </location>
</feature>
<feature type="coiled-coil region" evidence="1">
    <location>
        <begin position="848"/>
        <end position="885"/>
    </location>
</feature>
<feature type="domain" description="Bacterial Ig" evidence="5">
    <location>
        <begin position="1141"/>
        <end position="1219"/>
    </location>
</feature>
<dbReference type="InterPro" id="IPR046746">
    <property type="entry name" value="Big_15"/>
</dbReference>
<evidence type="ECO:0000313" key="7">
    <source>
        <dbReference type="Proteomes" id="UP000077926"/>
    </source>
</evidence>
<feature type="signal peptide" evidence="3">
    <location>
        <begin position="1"/>
        <end position="31"/>
    </location>
</feature>
<dbReference type="OrthoDB" id="2365040at2"/>
<dbReference type="Pfam" id="PF18449">
    <property type="entry name" value="Endotoxin_C2"/>
    <property type="match status" value="10"/>
</dbReference>
<feature type="domain" description="Pesticidal crystal protein Cry1Aa" evidence="4">
    <location>
        <begin position="803"/>
        <end position="864"/>
    </location>
</feature>
<gene>
    <name evidence="6" type="ORF">ABE28_004620</name>
</gene>
<feature type="domain" description="Bacterial Ig" evidence="5">
    <location>
        <begin position="1226"/>
        <end position="1306"/>
    </location>
</feature>
<dbReference type="Proteomes" id="UP000077926">
    <property type="component" value="Chromosome"/>
</dbReference>
<sequence length="1393" mass="152721">MKKNKVLKPINVMTTSFLLASSLMMPTAGFAEESSTPEKGVANAQEPEAKGQEESRTQTKDTQSRSMATTARASNEAIVYNFAEMKAVLEADNGITTIKLGQNIDISGSINIQAKKTNILIDGNNKTVSETGSNGSSGGLYYGSGNILRNVTVKDLNIRGKNYYGFITINDASKNVEQVFENVTYSGPQMIWNRYGKAIFRGVNTININNTTMPGSSSAQEVAEVGSVEIEGDIKIFHNNDNAVIWSISKSPQFKIASDAKVEINTMRSGYGIFYPSGGNGEFSIGKNASVNFDGQKGITGKGILKSFIIESGAEAVMNRTGKDSAPMILVYGETEINQNSKLQVSTENGHAIQLVDKATMNFKKPDSVILSTLKGQAIDNKSTSLTMNIDTGIVKLWTNQSPTPSSYVSKDGKDFTWNADYRYDEATWIKGSMNLGSPFNIEFGKTNKIELGTDVEGQLKRELAEAKKKVEDLFTNDKFDTLKESTNKAAVDEAQAAVNKLPAGPEKNRLQDLVNKANDLLKKKEQAEKDLNDAKNKVEDLFTNDKFDTLKESTNKAAVDEAQNAVNKLPAGPEKNRLQDLVNKANDLLKKKEQAEKDLNDAKNKVEDLFTNDKFDTLKESTNKAAVDEAQAAVNKLPAGPEKNRLQDLVNKANELLKKKEQAEKDLNDAKNKVEDLFTNDKFDTLRGITDQGAIDEAKKAVDKLPEGAEKNRLDDLVNKAQDLLNEKIQAEKDLNDAKNKVEDLFTNDKFDTLKGSTNQGAIDEAQKAVDKLPEGAEKNRLDDLVNKAQDLLNKKIQAEKELNDAKNKVEDLFTNDKFDTLKGSTDQGAIDEAKKAVDKLPEGAEKNRLNDLVNKAQDLLNEKIQAEKDLNDAKNKVEDLFTDDKFDTLKGSTDQRAIDAAEEAVNKLPAGPEKERLEELLNNAQDLLNKNEQAEKDLNDAKNKVEDLFTNDKFDTLKGSTNQGAIDEAKKAVDKLPEGAEKNRLNDLVNKAQDLLNKKIQAEKELNDAKNKVEDLFTDDKFDTLKGSTNQGAIDVAEEAVNKLPAGPEKERLEELLNNAQDLLNKNEQAEKELNDAKNKVEGLFTDNKFDTLKGSTNQAAVDEAQAAVKKLPAGAEKDRLQGLVDKAQELLNQLSVELTTNEFDPKKDRYITGKFTGNIDSIGYSINGVEFKGGTLNPDGTFSIYAFNRLTATDTVIVYAYDRSGNKIKQSTVKLKTEVIGSGTIKADEYTYNQSFITGQFTGDVKSIGYSINGTESRGGTLNANGTFSIYVFGNVRSATDTVIVYGYDQNGNRIAQSTVTVKAPPTKTGTLTPDNFGLRDTNIRGTFTGDIKSIGYSINGTESRGGTLNADGTFSIYVYGKIRSATDTVIVYGYDQDGNRIAQSPVTIK</sequence>
<evidence type="ECO:0000256" key="3">
    <source>
        <dbReference type="SAM" id="SignalP"/>
    </source>
</evidence>
<keyword evidence="7" id="KW-1185">Reference proteome</keyword>
<feature type="compositionally biased region" description="Basic and acidic residues" evidence="2">
    <location>
        <begin position="47"/>
        <end position="63"/>
    </location>
</feature>
<feature type="coiled-coil region" evidence="1">
    <location>
        <begin position="916"/>
        <end position="953"/>
    </location>
</feature>
<evidence type="ECO:0000313" key="6">
    <source>
        <dbReference type="EMBL" id="AOH53624.1"/>
    </source>
</evidence>
<accession>A0A1B3XK74</accession>
<feature type="coiled-coil region" evidence="1">
    <location>
        <begin position="508"/>
        <end position="545"/>
    </location>
</feature>
<dbReference type="STRING" id="264697.ABE28_004620"/>
<feature type="domain" description="Pesticidal crystal protein Cry1Aa" evidence="4">
    <location>
        <begin position="735"/>
        <end position="795"/>
    </location>
</feature>
<dbReference type="InterPro" id="IPR046776">
    <property type="entry name" value="Pectate_lyase_5"/>
</dbReference>
<proteinExistence type="predicted"/>
<reference evidence="6 7" key="1">
    <citation type="submission" date="2016-08" db="EMBL/GenBank/DDBJ databases">
        <title>Complete genome sequence of Bacillus muralis G25-68, a strain with toxicity to nematodes.</title>
        <authorList>
            <person name="Zheng Z."/>
        </authorList>
    </citation>
    <scope>NUCLEOTIDE SEQUENCE [LARGE SCALE GENOMIC DNA]</scope>
    <source>
        <strain evidence="6 7">G25-68</strain>
    </source>
</reference>
<feature type="domain" description="Bacterial Ig" evidence="5">
    <location>
        <begin position="1313"/>
        <end position="1393"/>
    </location>
</feature>
<feature type="domain" description="Pesticidal crystal protein Cry1Aa" evidence="4">
    <location>
        <begin position="531"/>
        <end position="590"/>
    </location>
</feature>
<feature type="domain" description="Pesticidal crystal protein Cry1Aa" evidence="4">
    <location>
        <begin position="871"/>
        <end position="931"/>
    </location>
</feature>
<protein>
    <recommendedName>
        <fullName evidence="8">Bacterial Ig domain-containing protein</fullName>
    </recommendedName>
</protein>
<feature type="domain" description="Pesticidal crystal protein Cry1Aa" evidence="4">
    <location>
        <begin position="464"/>
        <end position="522"/>
    </location>
</feature>
<feature type="coiled-coil region" evidence="1">
    <location>
        <begin position="644"/>
        <end position="681"/>
    </location>
</feature>
<evidence type="ECO:0000259" key="4">
    <source>
        <dbReference type="Pfam" id="PF18449"/>
    </source>
</evidence>
<feature type="chain" id="PRO_5008555546" description="Bacterial Ig domain-containing protein" evidence="3">
    <location>
        <begin position="32"/>
        <end position="1393"/>
    </location>
</feature>
<feature type="coiled-coil region" evidence="1">
    <location>
        <begin position="576"/>
        <end position="613"/>
    </location>
</feature>
<feature type="coiled-coil region" evidence="1">
    <location>
        <begin position="783"/>
        <end position="817"/>
    </location>
</feature>
<organism evidence="6 7">
    <name type="scientific">Peribacillus muralis</name>
    <dbReference type="NCBI Taxonomy" id="264697"/>
    <lineage>
        <taxon>Bacteria</taxon>
        <taxon>Bacillati</taxon>
        <taxon>Bacillota</taxon>
        <taxon>Bacilli</taxon>
        <taxon>Bacillales</taxon>
        <taxon>Bacillaceae</taxon>
        <taxon>Peribacillus</taxon>
    </lineage>
</organism>
<evidence type="ECO:0000259" key="5">
    <source>
        <dbReference type="Pfam" id="PF20622"/>
    </source>
</evidence>
<feature type="coiled-coil region" evidence="1">
    <location>
        <begin position="715"/>
        <end position="749"/>
    </location>
</feature>
<dbReference type="RefSeq" id="WP_064466838.1">
    <property type="nucleotide sequence ID" value="NZ_CP017080.1"/>
</dbReference>
<dbReference type="EMBL" id="CP017080">
    <property type="protein sequence ID" value="AOH53624.1"/>
    <property type="molecule type" value="Genomic_DNA"/>
</dbReference>
<feature type="domain" description="Pesticidal crystal protein Cry1Aa" evidence="4">
    <location>
        <begin position="1007"/>
        <end position="1067"/>
    </location>
</feature>
<feature type="domain" description="Pesticidal crystal protein Cry1Aa" evidence="4">
    <location>
        <begin position="599"/>
        <end position="658"/>
    </location>
</feature>
<evidence type="ECO:0000256" key="1">
    <source>
        <dbReference type="SAM" id="Coils"/>
    </source>
</evidence>
<dbReference type="Pfam" id="PF20622">
    <property type="entry name" value="Big_15"/>
    <property type="match status" value="3"/>
</dbReference>
<name>A0A1B3XK74_9BACI</name>